<keyword evidence="3" id="KW-1003">Cell membrane</keyword>
<comment type="caution">
    <text evidence="11">The sequence shown here is derived from an EMBL/GenBank/DDBJ whole genome shotgun (WGS) entry which is preliminary data.</text>
</comment>
<feature type="transmembrane region" description="Helical" evidence="9">
    <location>
        <begin position="425"/>
        <end position="445"/>
    </location>
</feature>
<evidence type="ECO:0000256" key="10">
    <source>
        <dbReference type="SAM" id="SignalP"/>
    </source>
</evidence>
<feature type="transmembrane region" description="Helical" evidence="9">
    <location>
        <begin position="296"/>
        <end position="318"/>
    </location>
</feature>
<evidence type="ECO:0000256" key="6">
    <source>
        <dbReference type="ARBA" id="ARBA00022989"/>
    </source>
</evidence>
<keyword evidence="10" id="KW-0732">Signal</keyword>
<feature type="transmembrane region" description="Helical" evidence="9">
    <location>
        <begin position="186"/>
        <end position="207"/>
    </location>
</feature>
<feature type="signal peptide" evidence="10">
    <location>
        <begin position="1"/>
        <end position="19"/>
    </location>
</feature>
<accession>A0ABT1LAA0</accession>
<keyword evidence="2" id="KW-0813">Transport</keyword>
<proteinExistence type="inferred from homology"/>
<evidence type="ECO:0000313" key="11">
    <source>
        <dbReference type="EMBL" id="MCP8938364.1"/>
    </source>
</evidence>
<feature type="chain" id="PRO_5046311367" evidence="10">
    <location>
        <begin position="20"/>
        <end position="453"/>
    </location>
</feature>
<dbReference type="RefSeq" id="WP_254740199.1">
    <property type="nucleotide sequence ID" value="NZ_JANCLU010000005.1"/>
</dbReference>
<dbReference type="EMBL" id="JANCLU010000005">
    <property type="protein sequence ID" value="MCP8938364.1"/>
    <property type="molecule type" value="Genomic_DNA"/>
</dbReference>
<feature type="transmembrane region" description="Helical" evidence="9">
    <location>
        <begin position="213"/>
        <end position="235"/>
    </location>
</feature>
<dbReference type="PANTHER" id="PTHR11795">
    <property type="entry name" value="BRANCHED-CHAIN AMINO ACID TRANSPORT SYSTEM PERMEASE PROTEIN LIVH"/>
    <property type="match status" value="1"/>
</dbReference>
<evidence type="ECO:0000256" key="2">
    <source>
        <dbReference type="ARBA" id="ARBA00022448"/>
    </source>
</evidence>
<feature type="transmembrane region" description="Helical" evidence="9">
    <location>
        <begin position="247"/>
        <end position="265"/>
    </location>
</feature>
<organism evidence="11 12">
    <name type="scientific">Alsobacter ponti</name>
    <dbReference type="NCBI Taxonomy" id="2962936"/>
    <lineage>
        <taxon>Bacteria</taxon>
        <taxon>Pseudomonadati</taxon>
        <taxon>Pseudomonadota</taxon>
        <taxon>Alphaproteobacteria</taxon>
        <taxon>Hyphomicrobiales</taxon>
        <taxon>Alsobacteraceae</taxon>
        <taxon>Alsobacter</taxon>
    </lineage>
</organism>
<evidence type="ECO:0000256" key="9">
    <source>
        <dbReference type="SAM" id="Phobius"/>
    </source>
</evidence>
<comment type="subcellular location">
    <subcellularLocation>
        <location evidence="1">Cell membrane</location>
        <topology evidence="1">Multi-pass membrane protein</topology>
    </subcellularLocation>
</comment>
<keyword evidence="5" id="KW-0029">Amino-acid transport</keyword>
<keyword evidence="6 9" id="KW-1133">Transmembrane helix</keyword>
<gene>
    <name evidence="11" type="ORF">NK718_07540</name>
</gene>
<dbReference type="CDD" id="cd06582">
    <property type="entry name" value="TM_PBP1_LivH_like"/>
    <property type="match status" value="1"/>
</dbReference>
<evidence type="ECO:0000256" key="4">
    <source>
        <dbReference type="ARBA" id="ARBA00022692"/>
    </source>
</evidence>
<evidence type="ECO:0000256" key="7">
    <source>
        <dbReference type="ARBA" id="ARBA00023136"/>
    </source>
</evidence>
<evidence type="ECO:0000256" key="8">
    <source>
        <dbReference type="ARBA" id="ARBA00037998"/>
    </source>
</evidence>
<dbReference type="InterPro" id="IPR052157">
    <property type="entry name" value="BCAA_transport_permease"/>
</dbReference>
<dbReference type="InterPro" id="IPR001851">
    <property type="entry name" value="ABC_transp_permease"/>
</dbReference>
<evidence type="ECO:0000256" key="3">
    <source>
        <dbReference type="ARBA" id="ARBA00022475"/>
    </source>
</evidence>
<keyword evidence="7 9" id="KW-0472">Membrane</keyword>
<protein>
    <submittedName>
        <fullName evidence="11">Branched-chain amino acid ABC transporter permease</fullName>
    </submittedName>
</protein>
<feature type="transmembrane region" description="Helical" evidence="9">
    <location>
        <begin position="390"/>
        <end position="413"/>
    </location>
</feature>
<evidence type="ECO:0000256" key="5">
    <source>
        <dbReference type="ARBA" id="ARBA00022970"/>
    </source>
</evidence>
<keyword evidence="4 9" id="KW-0812">Transmembrane</keyword>
<feature type="transmembrane region" description="Helical" evidence="9">
    <location>
        <begin position="347"/>
        <end position="370"/>
    </location>
</feature>
<evidence type="ECO:0000256" key="1">
    <source>
        <dbReference type="ARBA" id="ARBA00004651"/>
    </source>
</evidence>
<dbReference type="PANTHER" id="PTHR11795:SF445">
    <property type="entry name" value="AMINO ACID ABC TRANSPORTER PERMEASE PROTEIN"/>
    <property type="match status" value="1"/>
</dbReference>
<comment type="similarity">
    <text evidence="8">Belongs to the binding-protein-dependent transport system permease family. LivHM subfamily.</text>
</comment>
<sequence>MSPKPAAAVPALVAASGLAALLSGCAGLIDADQARVCRTIAPALNPAGSTIAISRVVPGSAPNSVRVFYRAQPPDLPARNRFVECVFAGDGLSRTRQDILRVSTENGPLSDASFLFLRRFFLAAPEAGLEDPGGLGQGETLPDVPMAFAYGVQQVLSGLPQAGVYSLLAAAYSLIYGLVGRIVFGFGELAAIGGYACLIGVVLAVQFGWPSPLAGLAIAGVMAICAAVLHGIVLGRRVVAPLLPGPGLPILIATTGAMLAGAEYLRLAQGNDLRWIPPVLNGPISLLRSGGFVTTVTPGALVVTGVSLAAALALTALLRFSGFGRAWRAFADDPATAALFGVDPLRIFIATFGLAAGLAGLAGLVTSAYYGGVGYGAGLGLGLKALTAAVLGGIGSVGGGLLGGLLIGLAEALWSSVLPIEARDIFVYALLAIVLALRPGGLFGYGDALPRRI</sequence>
<dbReference type="Proteomes" id="UP001205890">
    <property type="component" value="Unassembled WGS sequence"/>
</dbReference>
<dbReference type="PROSITE" id="PS51257">
    <property type="entry name" value="PROKAR_LIPOPROTEIN"/>
    <property type="match status" value="1"/>
</dbReference>
<evidence type="ECO:0000313" key="12">
    <source>
        <dbReference type="Proteomes" id="UP001205890"/>
    </source>
</evidence>
<keyword evidence="12" id="KW-1185">Reference proteome</keyword>
<dbReference type="Pfam" id="PF02653">
    <property type="entry name" value="BPD_transp_2"/>
    <property type="match status" value="1"/>
</dbReference>
<name>A0ABT1LAA0_9HYPH</name>
<reference evidence="11 12" key="1">
    <citation type="submission" date="2022-07" db="EMBL/GenBank/DDBJ databases">
        <authorList>
            <person name="Li W.-J."/>
            <person name="Deng Q.-Q."/>
        </authorList>
    </citation>
    <scope>NUCLEOTIDE SEQUENCE [LARGE SCALE GENOMIC DNA]</scope>
    <source>
        <strain evidence="11 12">SYSU M60028</strain>
    </source>
</reference>